<evidence type="ECO:0000256" key="10">
    <source>
        <dbReference type="ARBA" id="ARBA00023163"/>
    </source>
</evidence>
<keyword evidence="4" id="KW-0479">Metal-binding</keyword>
<evidence type="ECO:0000256" key="3">
    <source>
        <dbReference type="ARBA" id="ARBA00011416"/>
    </source>
</evidence>
<comment type="subcellular location">
    <subcellularLocation>
        <location evidence="2">Nucleus</location>
    </subcellularLocation>
</comment>
<evidence type="ECO:0000256" key="1">
    <source>
        <dbReference type="ARBA" id="ARBA00004049"/>
    </source>
</evidence>
<feature type="region of interest" description="Disordered" evidence="12">
    <location>
        <begin position="1"/>
        <end position="39"/>
    </location>
</feature>
<evidence type="ECO:0000256" key="8">
    <source>
        <dbReference type="ARBA" id="ARBA00023125"/>
    </source>
</evidence>
<dbReference type="GO" id="GO:0005634">
    <property type="term" value="C:nucleus"/>
    <property type="evidence" value="ECO:0007669"/>
    <property type="project" value="UniProtKB-SubCell"/>
</dbReference>
<dbReference type="EMBL" id="SPHZ02000008">
    <property type="protein sequence ID" value="KAF0904944.1"/>
    <property type="molecule type" value="Genomic_DNA"/>
</dbReference>
<protein>
    <recommendedName>
        <fullName evidence="15">ZF-HD dimerization-type domain-containing protein</fullName>
    </recommendedName>
</protein>
<evidence type="ECO:0008006" key="15">
    <source>
        <dbReference type="Google" id="ProtNLM"/>
    </source>
</evidence>
<dbReference type="OrthoDB" id="694008at2759"/>
<evidence type="ECO:0000256" key="4">
    <source>
        <dbReference type="ARBA" id="ARBA00022723"/>
    </source>
</evidence>
<evidence type="ECO:0000256" key="7">
    <source>
        <dbReference type="ARBA" id="ARBA00023015"/>
    </source>
</evidence>
<dbReference type="GO" id="GO:0008270">
    <property type="term" value="F:zinc ion binding"/>
    <property type="evidence" value="ECO:0007669"/>
    <property type="project" value="UniProtKB-KW"/>
</dbReference>
<evidence type="ECO:0000313" key="14">
    <source>
        <dbReference type="Proteomes" id="UP000479710"/>
    </source>
</evidence>
<dbReference type="GO" id="GO:0003700">
    <property type="term" value="F:DNA-binding transcription factor activity"/>
    <property type="evidence" value="ECO:0007669"/>
    <property type="project" value="TreeGrafter"/>
</dbReference>
<evidence type="ECO:0000256" key="5">
    <source>
        <dbReference type="ARBA" id="ARBA00022771"/>
    </source>
</evidence>
<evidence type="ECO:0000256" key="12">
    <source>
        <dbReference type="SAM" id="MobiDB-lite"/>
    </source>
</evidence>
<sequence>MPLNMIHTSESDEMDGGGGGAMGGGGRGGSSSSSKKRFRTKFTAEQKARMLDFAERVGWRLQKLDDAMVQHFCKEIGVKRRVLKVWMHNNKHNLAKKPLPTSPPQQQPMPMAMPPSHQPATSTPPPPTTARRRTPSPAAAPRARARRSNSGSRDVGVQGGREACGKVIQIWLMHKPRSAMQYGSGAPEGGIEAY</sequence>
<keyword evidence="7" id="KW-0805">Transcription regulation</keyword>
<evidence type="ECO:0000256" key="9">
    <source>
        <dbReference type="ARBA" id="ARBA00023155"/>
    </source>
</evidence>
<dbReference type="InterPro" id="IPR006455">
    <property type="entry name" value="Homeodomain_ZF_HD"/>
</dbReference>
<dbReference type="SUPFAM" id="SSF46689">
    <property type="entry name" value="Homeodomain-like"/>
    <property type="match status" value="1"/>
</dbReference>
<keyword evidence="8" id="KW-0238">DNA-binding</keyword>
<reference evidence="13 14" key="1">
    <citation type="submission" date="2019-11" db="EMBL/GenBank/DDBJ databases">
        <title>Whole genome sequence of Oryza granulata.</title>
        <authorList>
            <person name="Li W."/>
        </authorList>
    </citation>
    <scope>NUCLEOTIDE SEQUENCE [LARGE SCALE GENOMIC DNA]</scope>
    <source>
        <strain evidence="14">cv. Menghai</strain>
        <tissue evidence="13">Leaf</tissue>
    </source>
</reference>
<comment type="subunit">
    <text evidence="3">Homo- and heterodimer with other ZFHD proteins.</text>
</comment>
<dbReference type="AlphaFoldDB" id="A0A6G1CYF8"/>
<keyword evidence="6" id="KW-0862">Zinc</keyword>
<keyword evidence="10" id="KW-0804">Transcription</keyword>
<dbReference type="PANTHER" id="PTHR31948:SF163">
    <property type="entry name" value="ZINC-FINGER HOMEODOMAIN PROTEIN 3"/>
    <property type="match status" value="1"/>
</dbReference>
<keyword evidence="9" id="KW-0371">Homeobox</keyword>
<keyword evidence="14" id="KW-1185">Reference proteome</keyword>
<comment type="caution">
    <text evidence="13">The sequence shown here is derived from an EMBL/GenBank/DDBJ whole genome shotgun (WGS) entry which is preliminary data.</text>
</comment>
<feature type="compositionally biased region" description="Pro residues" evidence="12">
    <location>
        <begin position="100"/>
        <end position="128"/>
    </location>
</feature>
<evidence type="ECO:0000256" key="6">
    <source>
        <dbReference type="ARBA" id="ARBA00022833"/>
    </source>
</evidence>
<evidence type="ECO:0000313" key="13">
    <source>
        <dbReference type="EMBL" id="KAF0904944.1"/>
    </source>
</evidence>
<feature type="compositionally biased region" description="Gly residues" evidence="12">
    <location>
        <begin position="16"/>
        <end position="29"/>
    </location>
</feature>
<dbReference type="Gene3D" id="1.10.10.60">
    <property type="entry name" value="Homeodomain-like"/>
    <property type="match status" value="1"/>
</dbReference>
<name>A0A6G1CYF8_9ORYZ</name>
<evidence type="ECO:0000256" key="2">
    <source>
        <dbReference type="ARBA" id="ARBA00004123"/>
    </source>
</evidence>
<keyword evidence="11" id="KW-0539">Nucleus</keyword>
<gene>
    <name evidence="13" type="ORF">E2562_038777</name>
</gene>
<feature type="region of interest" description="Disordered" evidence="12">
    <location>
        <begin position="93"/>
        <end position="160"/>
    </location>
</feature>
<dbReference type="GO" id="GO:0000976">
    <property type="term" value="F:transcription cis-regulatory region binding"/>
    <property type="evidence" value="ECO:0007669"/>
    <property type="project" value="TreeGrafter"/>
</dbReference>
<dbReference type="FunFam" id="1.10.10.60:FF:000257">
    <property type="entry name" value="Zinc-finger homeodomain protein 2"/>
    <property type="match status" value="1"/>
</dbReference>
<comment type="function">
    <text evidence="1">Putative transcription factor.</text>
</comment>
<dbReference type="PANTHER" id="PTHR31948">
    <property type="entry name" value="ZINC-FINGER HOMEODOMAIN PROTEIN 2"/>
    <property type="match status" value="1"/>
</dbReference>
<dbReference type="Proteomes" id="UP000479710">
    <property type="component" value="Unassembled WGS sequence"/>
</dbReference>
<dbReference type="NCBIfam" id="TIGR01565">
    <property type="entry name" value="homeo_ZF_HD"/>
    <property type="match status" value="1"/>
</dbReference>
<proteinExistence type="predicted"/>
<evidence type="ECO:0000256" key="11">
    <source>
        <dbReference type="ARBA" id="ARBA00023242"/>
    </source>
</evidence>
<organism evidence="13 14">
    <name type="scientific">Oryza meyeriana var. granulata</name>
    <dbReference type="NCBI Taxonomy" id="110450"/>
    <lineage>
        <taxon>Eukaryota</taxon>
        <taxon>Viridiplantae</taxon>
        <taxon>Streptophyta</taxon>
        <taxon>Embryophyta</taxon>
        <taxon>Tracheophyta</taxon>
        <taxon>Spermatophyta</taxon>
        <taxon>Magnoliopsida</taxon>
        <taxon>Liliopsida</taxon>
        <taxon>Poales</taxon>
        <taxon>Poaceae</taxon>
        <taxon>BOP clade</taxon>
        <taxon>Oryzoideae</taxon>
        <taxon>Oryzeae</taxon>
        <taxon>Oryzinae</taxon>
        <taxon>Oryza</taxon>
        <taxon>Oryza meyeriana</taxon>
    </lineage>
</organism>
<keyword evidence="5" id="KW-0863">Zinc-finger</keyword>
<dbReference type="GO" id="GO:0050793">
    <property type="term" value="P:regulation of developmental process"/>
    <property type="evidence" value="ECO:0007669"/>
    <property type="project" value="TreeGrafter"/>
</dbReference>
<dbReference type="InterPro" id="IPR009057">
    <property type="entry name" value="Homeodomain-like_sf"/>
</dbReference>
<accession>A0A6G1CYF8</accession>